<evidence type="ECO:0000256" key="1">
    <source>
        <dbReference type="ARBA" id="ARBA00022729"/>
    </source>
</evidence>
<feature type="region of interest" description="Disordered" evidence="5">
    <location>
        <begin position="37"/>
        <end position="56"/>
    </location>
</feature>
<evidence type="ECO:0000256" key="2">
    <source>
        <dbReference type="ARBA" id="ARBA00023136"/>
    </source>
</evidence>
<feature type="chain" id="PRO_5010158217" evidence="6">
    <location>
        <begin position="20"/>
        <end position="145"/>
    </location>
</feature>
<dbReference type="STRING" id="1545044.SAMN05444276_102740"/>
<dbReference type="EMBL" id="FNNA01000002">
    <property type="protein sequence ID" value="SDX00291.1"/>
    <property type="molecule type" value="Genomic_DNA"/>
</dbReference>
<evidence type="ECO:0000313" key="9">
    <source>
        <dbReference type="Proteomes" id="UP000182944"/>
    </source>
</evidence>
<name>A0A1H2Y5H4_9RHOB</name>
<dbReference type="OrthoDB" id="7775970at2"/>
<evidence type="ECO:0000259" key="7">
    <source>
        <dbReference type="Pfam" id="PF09864"/>
    </source>
</evidence>
<dbReference type="Gene3D" id="2.40.128.200">
    <property type="match status" value="1"/>
</dbReference>
<evidence type="ECO:0000256" key="3">
    <source>
        <dbReference type="ARBA" id="ARBA00023139"/>
    </source>
</evidence>
<dbReference type="Proteomes" id="UP000182944">
    <property type="component" value="Unassembled WGS sequence"/>
</dbReference>
<keyword evidence="3" id="KW-0564">Palmitate</keyword>
<dbReference type="RefSeq" id="WP_139305974.1">
    <property type="nucleotide sequence ID" value="NZ_FNNA01000002.1"/>
</dbReference>
<gene>
    <name evidence="8" type="ORF">SAMN05444276_102740</name>
</gene>
<dbReference type="SUPFAM" id="SSF141488">
    <property type="entry name" value="YdhA-like"/>
    <property type="match status" value="1"/>
</dbReference>
<dbReference type="Pfam" id="PF09864">
    <property type="entry name" value="MliC"/>
    <property type="match status" value="1"/>
</dbReference>
<keyword evidence="4" id="KW-0449">Lipoprotein</keyword>
<feature type="domain" description="C-type lysozyme inhibitor" evidence="7">
    <location>
        <begin position="62"/>
        <end position="133"/>
    </location>
</feature>
<evidence type="ECO:0000256" key="6">
    <source>
        <dbReference type="SAM" id="SignalP"/>
    </source>
</evidence>
<proteinExistence type="predicted"/>
<protein>
    <submittedName>
        <fullName evidence="8">Membrane-bound inhibitor of C-type lysozyme</fullName>
    </submittedName>
</protein>
<evidence type="ECO:0000256" key="5">
    <source>
        <dbReference type="SAM" id="MobiDB-lite"/>
    </source>
</evidence>
<reference evidence="9" key="1">
    <citation type="submission" date="2016-10" db="EMBL/GenBank/DDBJ databases">
        <authorList>
            <person name="Varghese N."/>
            <person name="Submissions S."/>
        </authorList>
    </citation>
    <scope>NUCLEOTIDE SEQUENCE [LARGE SCALE GENOMIC DNA]</scope>
    <source>
        <strain evidence="9">DSM 29303</strain>
    </source>
</reference>
<dbReference type="AlphaFoldDB" id="A0A1H2Y5H4"/>
<dbReference type="InterPro" id="IPR036328">
    <property type="entry name" value="MliC_sf"/>
</dbReference>
<keyword evidence="9" id="KW-1185">Reference proteome</keyword>
<evidence type="ECO:0000256" key="4">
    <source>
        <dbReference type="ARBA" id="ARBA00023288"/>
    </source>
</evidence>
<dbReference type="InterPro" id="IPR018660">
    <property type="entry name" value="MliC"/>
</dbReference>
<feature type="signal peptide" evidence="6">
    <location>
        <begin position="1"/>
        <end position="19"/>
    </location>
</feature>
<evidence type="ECO:0000313" key="8">
    <source>
        <dbReference type="EMBL" id="SDX00291.1"/>
    </source>
</evidence>
<sequence length="145" mass="14492">MRTSALILAALCAAAPALAETPAPKAAPAAAPAAPAAAAAPAATTPPSTEPAPGDSIEAVSYACAGNKILHAVFVNTAGGSSFATILQQDELIPMQIAVSASGARYTAINPDYTYELVTKGDSADLYATTNGKEERVLEDCTASN</sequence>
<organism evidence="8 9">
    <name type="scientific">Paracoccus sanguinis</name>
    <dbReference type="NCBI Taxonomy" id="1545044"/>
    <lineage>
        <taxon>Bacteria</taxon>
        <taxon>Pseudomonadati</taxon>
        <taxon>Pseudomonadota</taxon>
        <taxon>Alphaproteobacteria</taxon>
        <taxon>Rhodobacterales</taxon>
        <taxon>Paracoccaceae</taxon>
        <taxon>Paracoccus</taxon>
    </lineage>
</organism>
<feature type="compositionally biased region" description="Low complexity" evidence="5">
    <location>
        <begin position="37"/>
        <end position="53"/>
    </location>
</feature>
<accession>A0A1H2Y5H4</accession>
<keyword evidence="1 6" id="KW-0732">Signal</keyword>
<keyword evidence="2" id="KW-0472">Membrane</keyword>